<keyword evidence="1" id="KW-0812">Transmembrane</keyword>
<feature type="transmembrane region" description="Helical" evidence="1">
    <location>
        <begin position="41"/>
        <end position="64"/>
    </location>
</feature>
<keyword evidence="1" id="KW-0472">Membrane</keyword>
<accession>A0A5B7EUC6</accession>
<dbReference type="EMBL" id="VSRR010003657">
    <property type="protein sequence ID" value="MPC37005.1"/>
    <property type="molecule type" value="Genomic_DNA"/>
</dbReference>
<reference evidence="2 3" key="1">
    <citation type="submission" date="2019-05" db="EMBL/GenBank/DDBJ databases">
        <title>Another draft genome of Portunus trituberculatus and its Hox gene families provides insights of decapod evolution.</title>
        <authorList>
            <person name="Jeong J.-H."/>
            <person name="Song I."/>
            <person name="Kim S."/>
            <person name="Choi T."/>
            <person name="Kim D."/>
            <person name="Ryu S."/>
            <person name="Kim W."/>
        </authorList>
    </citation>
    <scope>NUCLEOTIDE SEQUENCE [LARGE SCALE GENOMIC DNA]</scope>
    <source>
        <tissue evidence="2">Muscle</tissue>
    </source>
</reference>
<proteinExistence type="predicted"/>
<name>A0A5B7EUC6_PORTR</name>
<evidence type="ECO:0000313" key="2">
    <source>
        <dbReference type="EMBL" id="MPC37005.1"/>
    </source>
</evidence>
<comment type="caution">
    <text evidence="2">The sequence shown here is derived from an EMBL/GenBank/DDBJ whole genome shotgun (WGS) entry which is preliminary data.</text>
</comment>
<dbReference type="Proteomes" id="UP000324222">
    <property type="component" value="Unassembled WGS sequence"/>
</dbReference>
<keyword evidence="3" id="KW-1185">Reference proteome</keyword>
<gene>
    <name evidence="2" type="ORF">E2C01_030476</name>
</gene>
<protein>
    <submittedName>
        <fullName evidence="2">Uncharacterized protein</fullName>
    </submittedName>
</protein>
<evidence type="ECO:0000313" key="3">
    <source>
        <dbReference type="Proteomes" id="UP000324222"/>
    </source>
</evidence>
<organism evidence="2 3">
    <name type="scientific">Portunus trituberculatus</name>
    <name type="common">Swimming crab</name>
    <name type="synonym">Neptunus trituberculatus</name>
    <dbReference type="NCBI Taxonomy" id="210409"/>
    <lineage>
        <taxon>Eukaryota</taxon>
        <taxon>Metazoa</taxon>
        <taxon>Ecdysozoa</taxon>
        <taxon>Arthropoda</taxon>
        <taxon>Crustacea</taxon>
        <taxon>Multicrustacea</taxon>
        <taxon>Malacostraca</taxon>
        <taxon>Eumalacostraca</taxon>
        <taxon>Eucarida</taxon>
        <taxon>Decapoda</taxon>
        <taxon>Pleocyemata</taxon>
        <taxon>Brachyura</taxon>
        <taxon>Eubrachyura</taxon>
        <taxon>Portunoidea</taxon>
        <taxon>Portunidae</taxon>
        <taxon>Portuninae</taxon>
        <taxon>Portunus</taxon>
    </lineage>
</organism>
<sequence length="105" mass="11361">MNAVSVVISLTSFMHRSLYWPESIAEASTMSYWSTSLMVRQYTPGSGLVMSCLLSFLSGIPFLVQLHSGKGRPEARKVKVPSCSRQKAVFSSPPTIVGFSSVGEG</sequence>
<evidence type="ECO:0000256" key="1">
    <source>
        <dbReference type="SAM" id="Phobius"/>
    </source>
</evidence>
<keyword evidence="1" id="KW-1133">Transmembrane helix</keyword>
<dbReference type="AlphaFoldDB" id="A0A5B7EUC6"/>